<feature type="transmembrane region" description="Helical" evidence="1">
    <location>
        <begin position="177"/>
        <end position="200"/>
    </location>
</feature>
<keyword evidence="1" id="KW-0812">Transmembrane</keyword>
<dbReference type="InParanoid" id="W4KIU3"/>
<dbReference type="GeneID" id="20668161"/>
<protein>
    <submittedName>
        <fullName evidence="3">Uncharacterized protein</fullName>
    </submittedName>
</protein>
<feature type="transmembrane region" description="Helical" evidence="1">
    <location>
        <begin position="207"/>
        <end position="229"/>
    </location>
</feature>
<evidence type="ECO:0000313" key="4">
    <source>
        <dbReference type="Proteomes" id="UP000030671"/>
    </source>
</evidence>
<keyword evidence="4" id="KW-1185">Reference proteome</keyword>
<feature type="chain" id="PRO_5004844310" evidence="2">
    <location>
        <begin position="27"/>
        <end position="347"/>
    </location>
</feature>
<dbReference type="HOGENOM" id="CLU_068710_0_0_1"/>
<evidence type="ECO:0000313" key="3">
    <source>
        <dbReference type="EMBL" id="ETW85240.1"/>
    </source>
</evidence>
<keyword evidence="1" id="KW-0472">Membrane</keyword>
<reference evidence="3 4" key="1">
    <citation type="journal article" date="2012" name="New Phytol.">
        <title>Insight into trade-off between wood decay and parasitism from the genome of a fungal forest pathogen.</title>
        <authorList>
            <person name="Olson A."/>
            <person name="Aerts A."/>
            <person name="Asiegbu F."/>
            <person name="Belbahri L."/>
            <person name="Bouzid O."/>
            <person name="Broberg A."/>
            <person name="Canback B."/>
            <person name="Coutinho P.M."/>
            <person name="Cullen D."/>
            <person name="Dalman K."/>
            <person name="Deflorio G."/>
            <person name="van Diepen L.T."/>
            <person name="Dunand C."/>
            <person name="Duplessis S."/>
            <person name="Durling M."/>
            <person name="Gonthier P."/>
            <person name="Grimwood J."/>
            <person name="Fossdal C.G."/>
            <person name="Hansson D."/>
            <person name="Henrissat B."/>
            <person name="Hietala A."/>
            <person name="Himmelstrand K."/>
            <person name="Hoffmeister D."/>
            <person name="Hogberg N."/>
            <person name="James T.Y."/>
            <person name="Karlsson M."/>
            <person name="Kohler A."/>
            <person name="Kues U."/>
            <person name="Lee Y.H."/>
            <person name="Lin Y.C."/>
            <person name="Lind M."/>
            <person name="Lindquist E."/>
            <person name="Lombard V."/>
            <person name="Lucas S."/>
            <person name="Lunden K."/>
            <person name="Morin E."/>
            <person name="Murat C."/>
            <person name="Park J."/>
            <person name="Raffaello T."/>
            <person name="Rouze P."/>
            <person name="Salamov A."/>
            <person name="Schmutz J."/>
            <person name="Solheim H."/>
            <person name="Stahlberg J."/>
            <person name="Velez H."/>
            <person name="de Vries R.P."/>
            <person name="Wiebenga A."/>
            <person name="Woodward S."/>
            <person name="Yakovlev I."/>
            <person name="Garbelotto M."/>
            <person name="Martin F."/>
            <person name="Grigoriev I.V."/>
            <person name="Stenlid J."/>
        </authorList>
    </citation>
    <scope>NUCLEOTIDE SEQUENCE [LARGE SCALE GENOMIC DNA]</scope>
    <source>
        <strain evidence="3 4">TC 32-1</strain>
    </source>
</reference>
<organism evidence="3 4">
    <name type="scientific">Heterobasidion irregulare (strain TC 32-1)</name>
    <dbReference type="NCBI Taxonomy" id="747525"/>
    <lineage>
        <taxon>Eukaryota</taxon>
        <taxon>Fungi</taxon>
        <taxon>Dikarya</taxon>
        <taxon>Basidiomycota</taxon>
        <taxon>Agaricomycotina</taxon>
        <taxon>Agaricomycetes</taxon>
        <taxon>Russulales</taxon>
        <taxon>Bondarzewiaceae</taxon>
        <taxon>Heterobasidion</taxon>
        <taxon>Heterobasidion annosum species complex</taxon>
    </lineage>
</organism>
<sequence>MGEVAGQRSVAFVMLWRIAVAAKAHALTDGWCQRDIGDPQLYKASPFSPLSFHHALFLPTTPTPLILSHALHYLLSSLRPPSSVQVIRHDRLKHDVKLIGTIAFKHDSKFTGRVVSSGDTALGSVALVCGIGLYRSLEVASMFGCWCVSSTCLGSVLPVLLILLLFLPLVVLVSYHYLLRFDVLGCGLLALCCVVCSLWVPVSLCSLFDLACLLCLACSFSSSPCLLSWPSLFLLIAVACFLCFTWSSLSPFLAVALILVSDVSCQSLLVSVFVLAYLNLIFLLVYLVLAVIHSRWPWSISATLSISLASLRFLSLSFGSSWRPSQPILVPHRQTRLFQSARDRVVS</sequence>
<accession>W4KIU3</accession>
<evidence type="ECO:0000256" key="1">
    <source>
        <dbReference type="SAM" id="Phobius"/>
    </source>
</evidence>
<feature type="signal peptide" evidence="2">
    <location>
        <begin position="1"/>
        <end position="26"/>
    </location>
</feature>
<keyword evidence="2" id="KW-0732">Signal</keyword>
<feature type="transmembrane region" description="Helical" evidence="1">
    <location>
        <begin position="143"/>
        <end position="171"/>
    </location>
</feature>
<dbReference type="EMBL" id="KI925455">
    <property type="protein sequence ID" value="ETW85240.1"/>
    <property type="molecule type" value="Genomic_DNA"/>
</dbReference>
<feature type="transmembrane region" description="Helical" evidence="1">
    <location>
        <begin position="235"/>
        <end position="260"/>
    </location>
</feature>
<evidence type="ECO:0000256" key="2">
    <source>
        <dbReference type="SAM" id="SignalP"/>
    </source>
</evidence>
<dbReference type="Proteomes" id="UP000030671">
    <property type="component" value="Unassembled WGS sequence"/>
</dbReference>
<feature type="transmembrane region" description="Helical" evidence="1">
    <location>
        <begin position="267"/>
        <end position="292"/>
    </location>
</feature>
<dbReference type="KEGG" id="hir:HETIRDRAFT_168518"/>
<gene>
    <name evidence="3" type="ORF">HETIRDRAFT_168518</name>
</gene>
<dbReference type="RefSeq" id="XP_009542113.1">
    <property type="nucleotide sequence ID" value="XM_009543818.1"/>
</dbReference>
<keyword evidence="1" id="KW-1133">Transmembrane helix</keyword>
<proteinExistence type="predicted"/>
<dbReference type="AlphaFoldDB" id="W4KIU3"/>
<name>W4KIU3_HETIT</name>